<accession>A0A7W8LKV0</accession>
<feature type="domain" description="HTH merR-type" evidence="1">
    <location>
        <begin position="2"/>
        <end position="53"/>
    </location>
</feature>
<dbReference type="CDD" id="cd04765">
    <property type="entry name" value="HTH_MlrA-like_sg2"/>
    <property type="match status" value="1"/>
</dbReference>
<dbReference type="RefSeq" id="WP_184656310.1">
    <property type="nucleotide sequence ID" value="NZ_JACHFQ010000001.1"/>
</dbReference>
<dbReference type="SMART" id="SM00422">
    <property type="entry name" value="HTH_MERR"/>
    <property type="match status" value="1"/>
</dbReference>
<dbReference type="AlphaFoldDB" id="A0A7W8LKV0"/>
<evidence type="ECO:0000259" key="1">
    <source>
        <dbReference type="PROSITE" id="PS50937"/>
    </source>
</evidence>
<dbReference type="EMBL" id="JACHFQ010000001">
    <property type="protein sequence ID" value="MBB5224705.1"/>
    <property type="molecule type" value="Genomic_DNA"/>
</dbReference>
<gene>
    <name evidence="2" type="ORF">HNP76_000045</name>
</gene>
<organism evidence="2 3">
    <name type="scientific">Treponema ruminis</name>
    <dbReference type="NCBI Taxonomy" id="744515"/>
    <lineage>
        <taxon>Bacteria</taxon>
        <taxon>Pseudomonadati</taxon>
        <taxon>Spirochaetota</taxon>
        <taxon>Spirochaetia</taxon>
        <taxon>Spirochaetales</taxon>
        <taxon>Treponemataceae</taxon>
        <taxon>Treponema</taxon>
    </lineage>
</organism>
<evidence type="ECO:0000313" key="2">
    <source>
        <dbReference type="EMBL" id="MBB5224705.1"/>
    </source>
</evidence>
<dbReference type="PROSITE" id="PS50937">
    <property type="entry name" value="HTH_MERR_2"/>
    <property type="match status" value="1"/>
</dbReference>
<keyword evidence="3" id="KW-1185">Reference proteome</keyword>
<comment type="caution">
    <text evidence="2">The sequence shown here is derived from an EMBL/GenBank/DDBJ whole genome shotgun (WGS) entry which is preliminary data.</text>
</comment>
<dbReference type="Gene3D" id="1.10.1660.10">
    <property type="match status" value="1"/>
</dbReference>
<dbReference type="InterPro" id="IPR009061">
    <property type="entry name" value="DNA-bd_dom_put_sf"/>
</dbReference>
<reference evidence="2 3" key="1">
    <citation type="submission" date="2020-08" db="EMBL/GenBank/DDBJ databases">
        <title>Genomic Encyclopedia of Type Strains, Phase IV (KMG-IV): sequencing the most valuable type-strain genomes for metagenomic binning, comparative biology and taxonomic classification.</title>
        <authorList>
            <person name="Goeker M."/>
        </authorList>
    </citation>
    <scope>NUCLEOTIDE SEQUENCE [LARGE SCALE GENOMIC DNA]</scope>
    <source>
        <strain evidence="2 3">DSM 103462</strain>
    </source>
</reference>
<dbReference type="SUPFAM" id="SSF46955">
    <property type="entry name" value="Putative DNA-binding domain"/>
    <property type="match status" value="1"/>
</dbReference>
<dbReference type="GO" id="GO:0006355">
    <property type="term" value="P:regulation of DNA-templated transcription"/>
    <property type="evidence" value="ECO:0007669"/>
    <property type="project" value="InterPro"/>
</dbReference>
<dbReference type="InterPro" id="IPR000551">
    <property type="entry name" value="MerR-type_HTH_dom"/>
</dbReference>
<dbReference type="Proteomes" id="UP000518887">
    <property type="component" value="Unassembled WGS sequence"/>
</dbReference>
<dbReference type="GO" id="GO:0003677">
    <property type="term" value="F:DNA binding"/>
    <property type="evidence" value="ECO:0007669"/>
    <property type="project" value="UniProtKB-KW"/>
</dbReference>
<evidence type="ECO:0000313" key="3">
    <source>
        <dbReference type="Proteomes" id="UP000518887"/>
    </source>
</evidence>
<protein>
    <submittedName>
        <fullName evidence="2">DNA-binding transcriptional MerR regulator</fullName>
    </submittedName>
</protein>
<proteinExistence type="predicted"/>
<dbReference type="Pfam" id="PF13411">
    <property type="entry name" value="MerR_1"/>
    <property type="match status" value="1"/>
</dbReference>
<keyword evidence="2" id="KW-0238">DNA-binding</keyword>
<sequence>MTYTIGDVEELSGVRQNVLRYWETIIPGFAPRKDLGGRRVYTERDFEIVLRLKYLIYERKFTIEGARNEILREAQAYENNAEAMNLIRELRGELTQLYFDIKRSRNERK</sequence>
<name>A0A7W8LKV0_9SPIR</name>